<sequence>MSPPHPGDTLEPPPEPSPWGVVVFVEVDEAPARRSGSTAVVDGRAVPLTPLGHGYRLN</sequence>
<comment type="caution">
    <text evidence="2">The sequence shown here is derived from an EMBL/GenBank/DDBJ whole genome shotgun (WGS) entry which is preliminary data.</text>
</comment>
<evidence type="ECO:0000256" key="1">
    <source>
        <dbReference type="SAM" id="MobiDB-lite"/>
    </source>
</evidence>
<dbReference type="Proteomes" id="UP000542813">
    <property type="component" value="Unassembled WGS sequence"/>
</dbReference>
<feature type="region of interest" description="Disordered" evidence="1">
    <location>
        <begin position="32"/>
        <end position="58"/>
    </location>
</feature>
<dbReference type="EMBL" id="JACHMM010000001">
    <property type="protein sequence ID" value="MBB5791473.1"/>
    <property type="molecule type" value="Genomic_DNA"/>
</dbReference>
<evidence type="ECO:0000313" key="2">
    <source>
        <dbReference type="EMBL" id="MBB5791473.1"/>
    </source>
</evidence>
<organism evidence="2 3">
    <name type="scientific">Jiangella mangrovi</name>
    <dbReference type="NCBI Taxonomy" id="1524084"/>
    <lineage>
        <taxon>Bacteria</taxon>
        <taxon>Bacillati</taxon>
        <taxon>Actinomycetota</taxon>
        <taxon>Actinomycetes</taxon>
        <taxon>Jiangellales</taxon>
        <taxon>Jiangellaceae</taxon>
        <taxon>Jiangella</taxon>
    </lineage>
</organism>
<gene>
    <name evidence="2" type="ORF">HD601_006048</name>
</gene>
<reference evidence="2 3" key="1">
    <citation type="submission" date="2020-08" db="EMBL/GenBank/DDBJ databases">
        <title>Sequencing the genomes of 1000 actinobacteria strains.</title>
        <authorList>
            <person name="Klenk H.-P."/>
        </authorList>
    </citation>
    <scope>NUCLEOTIDE SEQUENCE [LARGE SCALE GENOMIC DNA]</scope>
    <source>
        <strain evidence="2 3">DSM 102122</strain>
    </source>
</reference>
<proteinExistence type="predicted"/>
<dbReference type="AlphaFoldDB" id="A0A7W9LPJ3"/>
<evidence type="ECO:0000313" key="3">
    <source>
        <dbReference type="Proteomes" id="UP000542813"/>
    </source>
</evidence>
<name>A0A7W9LPJ3_9ACTN</name>
<keyword evidence="3" id="KW-1185">Reference proteome</keyword>
<protein>
    <submittedName>
        <fullName evidence="2">Uncharacterized protein</fullName>
    </submittedName>
</protein>
<accession>A0A7W9LPJ3</accession>
<dbReference type="RefSeq" id="WP_184828282.1">
    <property type="nucleotide sequence ID" value="NZ_JACHMM010000001.1"/>
</dbReference>